<keyword evidence="5 11" id="KW-0560">Oxidoreductase</keyword>
<evidence type="ECO:0000256" key="5">
    <source>
        <dbReference type="ARBA" id="ARBA00023002"/>
    </source>
</evidence>
<dbReference type="Gene3D" id="3.30.9.10">
    <property type="entry name" value="D-Amino Acid Oxidase, subunit A, domain 2"/>
    <property type="match status" value="1"/>
</dbReference>
<feature type="binding site" evidence="9">
    <location>
        <position position="279"/>
    </location>
    <ligand>
        <name>D-dopa</name>
        <dbReference type="ChEBI" id="CHEBI:149689"/>
    </ligand>
</feature>
<evidence type="ECO:0000256" key="2">
    <source>
        <dbReference type="ARBA" id="ARBA00006730"/>
    </source>
</evidence>
<dbReference type="InterPro" id="IPR006076">
    <property type="entry name" value="FAD-dep_OxRdtase"/>
</dbReference>
<gene>
    <name evidence="11" type="primary">aao</name>
    <name evidence="11" type="ORF">DSM112329_03642</name>
</gene>
<evidence type="ECO:0000256" key="4">
    <source>
        <dbReference type="ARBA" id="ARBA00022827"/>
    </source>
</evidence>
<dbReference type="Gene3D" id="3.40.50.720">
    <property type="entry name" value="NAD(P)-binding Rossmann-like Domain"/>
    <property type="match status" value="1"/>
</dbReference>
<evidence type="ECO:0000256" key="3">
    <source>
        <dbReference type="ARBA" id="ARBA00022630"/>
    </source>
</evidence>
<feature type="binding site" evidence="9">
    <location>
        <position position="162"/>
    </location>
    <ligand>
        <name>FAD</name>
        <dbReference type="ChEBI" id="CHEBI:57692"/>
    </ligand>
</feature>
<dbReference type="KEGG" id="parq:DSM112329_03642"/>
<dbReference type="Pfam" id="PF01266">
    <property type="entry name" value="DAO"/>
    <property type="match status" value="1"/>
</dbReference>
<organism evidence="11">
    <name type="scientific">Paraconexibacter sp. AEG42_29</name>
    <dbReference type="NCBI Taxonomy" id="2997339"/>
    <lineage>
        <taxon>Bacteria</taxon>
        <taxon>Bacillati</taxon>
        <taxon>Actinomycetota</taxon>
        <taxon>Thermoleophilia</taxon>
        <taxon>Solirubrobacterales</taxon>
        <taxon>Paraconexibacteraceae</taxon>
        <taxon>Paraconexibacter</taxon>
    </lineage>
</organism>
<dbReference type="EC" id="1.4.3.3" evidence="6"/>
<feature type="binding site" evidence="9">
    <location>
        <position position="305"/>
    </location>
    <ligand>
        <name>D-dopa</name>
        <dbReference type="ChEBI" id="CHEBI:149689"/>
    </ligand>
</feature>
<accession>A0AAU7AYN3</accession>
<evidence type="ECO:0000256" key="9">
    <source>
        <dbReference type="PIRSR" id="PIRSR000189-1"/>
    </source>
</evidence>
<reference evidence="11" key="1">
    <citation type="submission" date="2022-12" db="EMBL/GenBank/DDBJ databases">
        <title>Paraconexibacter alkalitolerans sp. nov. and Baekduia alba sp. nov., isolated from soil and emended description of the genera Paraconexibacter (Chun et al., 2020) and Baekduia (An et al., 2020).</title>
        <authorList>
            <person name="Vieira S."/>
            <person name="Huber K.J."/>
            <person name="Geppert A."/>
            <person name="Wolf J."/>
            <person name="Neumann-Schaal M."/>
            <person name="Muesken M."/>
            <person name="Overmann J."/>
        </authorList>
    </citation>
    <scope>NUCLEOTIDE SEQUENCE</scope>
    <source>
        <strain evidence="11">AEG42_29</strain>
    </source>
</reference>
<dbReference type="PANTHER" id="PTHR11530">
    <property type="entry name" value="D-AMINO ACID OXIDASE"/>
    <property type="match status" value="1"/>
</dbReference>
<evidence type="ECO:0000256" key="7">
    <source>
        <dbReference type="ARBA" id="ARBA00039751"/>
    </source>
</evidence>
<dbReference type="GO" id="GO:0003884">
    <property type="term" value="F:D-amino-acid oxidase activity"/>
    <property type="evidence" value="ECO:0007669"/>
    <property type="project" value="UniProtKB-EC"/>
</dbReference>
<keyword evidence="3" id="KW-0285">Flavoprotein</keyword>
<feature type="binding site" evidence="9">
    <location>
        <begin position="304"/>
        <end position="309"/>
    </location>
    <ligand>
        <name>FAD</name>
        <dbReference type="ChEBI" id="CHEBI:57692"/>
    </ligand>
</feature>
<name>A0AAU7AYN3_9ACTN</name>
<dbReference type="EMBL" id="CP114014">
    <property type="protein sequence ID" value="XAY06764.1"/>
    <property type="molecule type" value="Genomic_DNA"/>
</dbReference>
<comment type="similarity">
    <text evidence="2">Belongs to the DAMOX/DASOX family.</text>
</comment>
<protein>
    <recommendedName>
        <fullName evidence="7">D-amino-acid oxidase</fullName>
        <ecNumber evidence="6">1.4.3.3</ecNumber>
    </recommendedName>
</protein>
<comment type="catalytic activity">
    <reaction evidence="8">
        <text>a D-alpha-amino acid + O2 + H2O = a 2-oxocarboxylate + H2O2 + NH4(+)</text>
        <dbReference type="Rhea" id="RHEA:21816"/>
        <dbReference type="ChEBI" id="CHEBI:15377"/>
        <dbReference type="ChEBI" id="CHEBI:15379"/>
        <dbReference type="ChEBI" id="CHEBI:16240"/>
        <dbReference type="ChEBI" id="CHEBI:28938"/>
        <dbReference type="ChEBI" id="CHEBI:35179"/>
        <dbReference type="ChEBI" id="CHEBI:59871"/>
        <dbReference type="EC" id="1.4.3.3"/>
    </reaction>
    <physiologicalReaction direction="left-to-right" evidence="8">
        <dbReference type="Rhea" id="RHEA:21817"/>
    </physiologicalReaction>
</comment>
<dbReference type="PIRSF" id="PIRSF000189">
    <property type="entry name" value="D-aa_oxidase"/>
    <property type="match status" value="1"/>
</dbReference>
<dbReference type="GO" id="GO:0071949">
    <property type="term" value="F:FAD binding"/>
    <property type="evidence" value="ECO:0007669"/>
    <property type="project" value="InterPro"/>
</dbReference>
<evidence type="ECO:0000256" key="6">
    <source>
        <dbReference type="ARBA" id="ARBA00039101"/>
    </source>
</evidence>
<dbReference type="RefSeq" id="WP_354697982.1">
    <property type="nucleotide sequence ID" value="NZ_CP114014.1"/>
</dbReference>
<proteinExistence type="inferred from homology"/>
<evidence type="ECO:0000256" key="8">
    <source>
        <dbReference type="ARBA" id="ARBA00049547"/>
    </source>
</evidence>
<evidence type="ECO:0000313" key="11">
    <source>
        <dbReference type="EMBL" id="XAY06764.1"/>
    </source>
</evidence>
<dbReference type="PANTHER" id="PTHR11530:SF11">
    <property type="entry name" value="D-ASPARTATE OXIDASE"/>
    <property type="match status" value="1"/>
</dbReference>
<comment type="cofactor">
    <cofactor evidence="1 9">
        <name>FAD</name>
        <dbReference type="ChEBI" id="CHEBI:57692"/>
    </cofactor>
</comment>
<feature type="domain" description="FAD dependent oxidoreductase" evidence="10">
    <location>
        <begin position="11"/>
        <end position="319"/>
    </location>
</feature>
<dbReference type="GO" id="GO:0019478">
    <property type="term" value="P:D-amino acid catabolic process"/>
    <property type="evidence" value="ECO:0007669"/>
    <property type="project" value="TreeGrafter"/>
</dbReference>
<dbReference type="SUPFAM" id="SSF51971">
    <property type="entry name" value="Nucleotide-binding domain"/>
    <property type="match status" value="1"/>
</dbReference>
<dbReference type="GO" id="GO:0005737">
    <property type="term" value="C:cytoplasm"/>
    <property type="evidence" value="ECO:0007669"/>
    <property type="project" value="TreeGrafter"/>
</dbReference>
<dbReference type="SUPFAM" id="SSF54373">
    <property type="entry name" value="FAD-linked reductases, C-terminal domain"/>
    <property type="match status" value="1"/>
</dbReference>
<evidence type="ECO:0000259" key="10">
    <source>
        <dbReference type="Pfam" id="PF01266"/>
    </source>
</evidence>
<dbReference type="InterPro" id="IPR023209">
    <property type="entry name" value="DAO"/>
</dbReference>
<sequence>MSQEAAAGEPVAVVGAGVVGLNAALALATAGHPVVVLAADEAARTVSAVAGGLWSPFRAGPAAAVARWARVGYDAYACLADAVPAAGVRLLDVVLVVEDDARPHPWEACAPRAGRPATPAERPPGVSASRVLRVPSVDTTRHLAWLQERLIEAGGRVERRRVRTLEEAFDAADVVVACPGLAARELLDDPTVFPLRGVVVEVAHPGTAALPALLDERGTQPTYVLPRPDGTVLLGGRADPGDERLDPTPEEVTDIVERCVALVPALQGARVLYARAGLRPGRPDVRVQSLAHPRGRLVVDYGHGGSGWTLAAGCAADVVALVHGA</sequence>
<keyword evidence="4 9" id="KW-0274">FAD</keyword>
<dbReference type="AlphaFoldDB" id="A0AAU7AYN3"/>
<evidence type="ECO:0000256" key="1">
    <source>
        <dbReference type="ARBA" id="ARBA00001974"/>
    </source>
</evidence>